<reference evidence="1" key="1">
    <citation type="submission" date="2021-01" db="UniProtKB">
        <authorList>
            <consortium name="EnsemblMetazoa"/>
        </authorList>
    </citation>
    <scope>IDENTIFICATION</scope>
</reference>
<dbReference type="OrthoDB" id="2686689at2759"/>
<dbReference type="EnsemblMetazoa" id="CLYHEMT009898.1">
    <property type="protein sequence ID" value="CLYHEMP009898.1"/>
    <property type="gene ID" value="CLYHEMG009898"/>
</dbReference>
<evidence type="ECO:0000313" key="1">
    <source>
        <dbReference type="EnsemblMetazoa" id="CLYHEMP009898.1"/>
    </source>
</evidence>
<proteinExistence type="predicted"/>
<protein>
    <submittedName>
        <fullName evidence="1">Uncharacterized protein</fullName>
    </submittedName>
</protein>
<name>A0A7M5UFD8_9CNID</name>
<evidence type="ECO:0000313" key="2">
    <source>
        <dbReference type="Proteomes" id="UP000594262"/>
    </source>
</evidence>
<accession>A0A7M5UFD8</accession>
<keyword evidence="2" id="KW-1185">Reference proteome</keyword>
<organism evidence="1 2">
    <name type="scientific">Clytia hemisphaerica</name>
    <dbReference type="NCBI Taxonomy" id="252671"/>
    <lineage>
        <taxon>Eukaryota</taxon>
        <taxon>Metazoa</taxon>
        <taxon>Cnidaria</taxon>
        <taxon>Hydrozoa</taxon>
        <taxon>Hydroidolina</taxon>
        <taxon>Leptothecata</taxon>
        <taxon>Obeliida</taxon>
        <taxon>Clytiidae</taxon>
        <taxon>Clytia</taxon>
    </lineage>
</organism>
<dbReference type="AlphaFoldDB" id="A0A7M5UFD8"/>
<dbReference type="Proteomes" id="UP000594262">
    <property type="component" value="Unplaced"/>
</dbReference>
<sequence>MTDSKMATRGRPLKDINEDQVLALKTIGFKWKEIADLIGVSDRTLRTRRKEFTQHNIEIKTKTVVFSPHFGLSVPPFPYKACCSFHPASMVPPLSHHARVMHANFKMSEARR</sequence>